<dbReference type="InterPro" id="IPR043129">
    <property type="entry name" value="ATPase_NBD"/>
</dbReference>
<dbReference type="EC" id="2.7.1.2" evidence="5"/>
<dbReference type="Pfam" id="PF02685">
    <property type="entry name" value="Glucokinase"/>
    <property type="match status" value="1"/>
</dbReference>
<evidence type="ECO:0000256" key="2">
    <source>
        <dbReference type="ARBA" id="ARBA00022777"/>
    </source>
</evidence>
<organism evidence="5 6">
    <name type="scientific">Candidatus Synechococcus spongiarum</name>
    <dbReference type="NCBI Taxonomy" id="431041"/>
    <lineage>
        <taxon>Bacteria</taxon>
        <taxon>Bacillati</taxon>
        <taxon>Cyanobacteriota</taxon>
        <taxon>Cyanophyceae</taxon>
        <taxon>Synechococcales</taxon>
        <taxon>Synechococcaceae</taxon>
        <taxon>Synechococcus</taxon>
    </lineage>
</organism>
<keyword evidence="2 5" id="KW-0418">Kinase</keyword>
<dbReference type="GO" id="GO:0005536">
    <property type="term" value="F:D-glucose binding"/>
    <property type="evidence" value="ECO:0007669"/>
    <property type="project" value="InterPro"/>
</dbReference>
<dbReference type="InterPro" id="IPR003836">
    <property type="entry name" value="Glucokinase"/>
</dbReference>
<dbReference type="CDD" id="cd24008">
    <property type="entry name" value="ASKHA_NBD_GLK"/>
    <property type="match status" value="1"/>
</dbReference>
<protein>
    <submittedName>
        <fullName evidence="5">Glucokinase</fullName>
        <ecNumber evidence="5">2.7.1.2</ecNumber>
    </submittedName>
</protein>
<dbReference type="PANTHER" id="PTHR47363:SF1">
    <property type="entry name" value="GLUCOKINASE"/>
    <property type="match status" value="1"/>
</dbReference>
<evidence type="ECO:0000313" key="6">
    <source>
        <dbReference type="Proteomes" id="UP000182631"/>
    </source>
</evidence>
<feature type="region of interest" description="Disordered" evidence="4">
    <location>
        <begin position="336"/>
        <end position="360"/>
    </location>
</feature>
<accession>A0A170THE8</accession>
<name>A0A170THE8_9SYNE</name>
<dbReference type="GO" id="GO:0006096">
    <property type="term" value="P:glycolytic process"/>
    <property type="evidence" value="ECO:0007669"/>
    <property type="project" value="InterPro"/>
</dbReference>
<dbReference type="EMBL" id="FITM01000001">
    <property type="protein sequence ID" value="CZE42702.1"/>
    <property type="molecule type" value="Genomic_DNA"/>
</dbReference>
<dbReference type="RefSeq" id="WP_074456677.1">
    <property type="nucleotide sequence ID" value="NZ_FITM01000001.1"/>
</dbReference>
<dbReference type="SUPFAM" id="SSF53067">
    <property type="entry name" value="Actin-like ATPase domain"/>
    <property type="match status" value="1"/>
</dbReference>
<dbReference type="GO" id="GO:0005524">
    <property type="term" value="F:ATP binding"/>
    <property type="evidence" value="ECO:0007669"/>
    <property type="project" value="InterPro"/>
</dbReference>
<dbReference type="PANTHER" id="PTHR47363">
    <property type="entry name" value="GLUCOKINASE"/>
    <property type="match status" value="1"/>
</dbReference>
<comment type="similarity">
    <text evidence="3">Belongs to the bacterial glucokinase family.</text>
</comment>
<dbReference type="AlphaFoldDB" id="A0A170THE8"/>
<dbReference type="Proteomes" id="UP000182631">
    <property type="component" value="Unassembled WGS sequence"/>
</dbReference>
<sequence>MTTTTVLAADVGGTKTMLAFYTLTGEGLCPQRQRRYVSREWPCFDRMLADFLQRQGTGKGPIQLAGACFAVAGPVQQGQARLTNLGWVVDQQQLARSLGLSAVEVINDVAVLVYGLPHLQPAMVVELQAGEPQPGGTVAVLGLGTGVGMAMGISTSTGLCSCPSEGGHQEFSPCNPREWQLKQWLLADLGLERLSLERVVSGTGLGHIGRWLLSTHPGPHPLTTQCINPTADLPGRIAAAAAQGDWLCQEALALWTEACGTAAANLLLTSLCTGGLWLAGGVTAKQLPQLRSPRFLRRLQRMGRLQPLAAKVPIHALVAPEAGLFAAAQRACQLAHSPAGPPSTSTGPGRGPWGNMDTDS</sequence>
<evidence type="ECO:0000313" key="5">
    <source>
        <dbReference type="EMBL" id="CZE42702.1"/>
    </source>
</evidence>
<evidence type="ECO:0000256" key="3">
    <source>
        <dbReference type="RuleBase" id="RU004046"/>
    </source>
</evidence>
<reference evidence="6" key="1">
    <citation type="submission" date="2016-02" db="EMBL/GenBank/DDBJ databases">
        <authorList>
            <person name="liu f."/>
        </authorList>
    </citation>
    <scope>NUCLEOTIDE SEQUENCE [LARGE SCALE GENOMIC DNA]</scope>
</reference>
<dbReference type="Gene3D" id="3.30.420.40">
    <property type="match status" value="1"/>
</dbReference>
<keyword evidence="6" id="KW-1185">Reference proteome</keyword>
<evidence type="ECO:0000256" key="1">
    <source>
        <dbReference type="ARBA" id="ARBA00022679"/>
    </source>
</evidence>
<keyword evidence="1 5" id="KW-0808">Transferase</keyword>
<dbReference type="Gene3D" id="3.40.367.20">
    <property type="match status" value="1"/>
</dbReference>
<evidence type="ECO:0000256" key="4">
    <source>
        <dbReference type="SAM" id="MobiDB-lite"/>
    </source>
</evidence>
<gene>
    <name evidence="5" type="ORF">FLM9_10</name>
</gene>
<dbReference type="OrthoDB" id="9800595at2"/>
<dbReference type="GO" id="GO:0004340">
    <property type="term" value="F:glucokinase activity"/>
    <property type="evidence" value="ECO:0007669"/>
    <property type="project" value="UniProtKB-EC"/>
</dbReference>
<proteinExistence type="inferred from homology"/>